<dbReference type="InterPro" id="IPR001680">
    <property type="entry name" value="WD40_rpt"/>
</dbReference>
<dbReference type="Proteomes" id="UP000692954">
    <property type="component" value="Unassembled WGS sequence"/>
</dbReference>
<dbReference type="InterPro" id="IPR019775">
    <property type="entry name" value="WD40_repeat_CS"/>
</dbReference>
<protein>
    <recommendedName>
        <fullName evidence="4">WD40-repeat-containing domain</fullName>
    </recommendedName>
</protein>
<dbReference type="PROSITE" id="PS50294">
    <property type="entry name" value="WD_REPEATS_REGION"/>
    <property type="match status" value="1"/>
</dbReference>
<evidence type="ECO:0008006" key="4">
    <source>
        <dbReference type="Google" id="ProtNLM"/>
    </source>
</evidence>
<name>A0A8S1RAJ2_9CILI</name>
<sequence>MQQESSSDSFSYNLQNISFIKQETYCRAIALNNDNSILLTGNISIINVYQFKQGRLKLIQNLNKHKKGITTLNFIKSGYFFSGSDDSQIIMWQKYLINQTKYIQKLKNHSNSILCLILNYNENLLVSSSYDFSIKFWNLPFYNLKQWKLMQTITEHTQPVYGLSMNKEQNQIISCGYDSLILVIEYEKCQSLWIIKQKINVDQWGYRVCFINTHIFTFQPCLSTQLYIYILDQMSQQYRIHQKLPVKGGGQFCSSLFPSIFNHNNNIILIKNGSHINLIKFIAKQNNQKNEEYFFKLEQSINCKVDYYGIGNIFGTLSQDGNYLITWDAYSQQILIREYKNL</sequence>
<dbReference type="SMART" id="SM00320">
    <property type="entry name" value="WD40"/>
    <property type="match status" value="3"/>
</dbReference>
<dbReference type="PROSITE" id="PS50082">
    <property type="entry name" value="WD_REPEATS_2"/>
    <property type="match status" value="2"/>
</dbReference>
<dbReference type="GO" id="GO:0016226">
    <property type="term" value="P:iron-sulfur cluster assembly"/>
    <property type="evidence" value="ECO:0007669"/>
    <property type="project" value="TreeGrafter"/>
</dbReference>
<dbReference type="OrthoDB" id="71437at2759"/>
<accession>A0A8S1RAJ2</accession>
<dbReference type="Pfam" id="PF00400">
    <property type="entry name" value="WD40"/>
    <property type="match status" value="3"/>
</dbReference>
<evidence type="ECO:0000313" key="3">
    <source>
        <dbReference type="Proteomes" id="UP000692954"/>
    </source>
</evidence>
<organism evidence="2 3">
    <name type="scientific">Paramecium sonneborni</name>
    <dbReference type="NCBI Taxonomy" id="65129"/>
    <lineage>
        <taxon>Eukaryota</taxon>
        <taxon>Sar</taxon>
        <taxon>Alveolata</taxon>
        <taxon>Ciliophora</taxon>
        <taxon>Intramacronucleata</taxon>
        <taxon>Oligohymenophorea</taxon>
        <taxon>Peniculida</taxon>
        <taxon>Parameciidae</taxon>
        <taxon>Paramecium</taxon>
    </lineage>
</organism>
<gene>
    <name evidence="2" type="ORF">PSON_ATCC_30995.1.T1460141</name>
</gene>
<evidence type="ECO:0000256" key="1">
    <source>
        <dbReference type="PROSITE-ProRule" id="PRU00221"/>
    </source>
</evidence>
<proteinExistence type="predicted"/>
<feature type="repeat" description="WD" evidence="1">
    <location>
        <begin position="106"/>
        <end position="139"/>
    </location>
</feature>
<dbReference type="PROSITE" id="PS00678">
    <property type="entry name" value="WD_REPEATS_1"/>
    <property type="match status" value="1"/>
</dbReference>
<keyword evidence="1" id="KW-0853">WD repeat</keyword>
<dbReference type="PANTHER" id="PTHR19920:SF0">
    <property type="entry name" value="CYTOSOLIC IRON-SULFUR PROTEIN ASSEMBLY PROTEIN CIAO1-RELATED"/>
    <property type="match status" value="1"/>
</dbReference>
<evidence type="ECO:0000313" key="2">
    <source>
        <dbReference type="EMBL" id="CAD8123715.1"/>
    </source>
</evidence>
<dbReference type="EMBL" id="CAJJDN010000146">
    <property type="protein sequence ID" value="CAD8123715.1"/>
    <property type="molecule type" value="Genomic_DNA"/>
</dbReference>
<comment type="caution">
    <text evidence="2">The sequence shown here is derived from an EMBL/GenBank/DDBJ whole genome shotgun (WGS) entry which is preliminary data.</text>
</comment>
<keyword evidence="3" id="KW-1185">Reference proteome</keyword>
<dbReference type="AlphaFoldDB" id="A0A8S1RAJ2"/>
<feature type="repeat" description="WD" evidence="1">
    <location>
        <begin position="62"/>
        <end position="93"/>
    </location>
</feature>
<dbReference type="PANTHER" id="PTHR19920">
    <property type="entry name" value="WD40 PROTEIN CIAO1"/>
    <property type="match status" value="1"/>
</dbReference>
<reference evidence="2" key="1">
    <citation type="submission" date="2021-01" db="EMBL/GenBank/DDBJ databases">
        <authorList>
            <consortium name="Genoscope - CEA"/>
            <person name="William W."/>
        </authorList>
    </citation>
    <scope>NUCLEOTIDE SEQUENCE</scope>
</reference>
<dbReference type="GO" id="GO:0097361">
    <property type="term" value="C:cytosolic [4Fe-4S] assembly targeting complex"/>
    <property type="evidence" value="ECO:0007669"/>
    <property type="project" value="TreeGrafter"/>
</dbReference>